<accession>A0AAP0BCL1</accession>
<keyword evidence="3" id="KW-1185">Reference proteome</keyword>
<evidence type="ECO:0000256" key="1">
    <source>
        <dbReference type="SAM" id="MobiDB-lite"/>
    </source>
</evidence>
<reference evidence="2 3" key="1">
    <citation type="journal article" date="2022" name="Nat. Plants">
        <title>Genomes of leafy and leafless Platanthera orchids illuminate the evolution of mycoheterotrophy.</title>
        <authorList>
            <person name="Li M.H."/>
            <person name="Liu K.W."/>
            <person name="Li Z."/>
            <person name="Lu H.C."/>
            <person name="Ye Q.L."/>
            <person name="Zhang D."/>
            <person name="Wang J.Y."/>
            <person name="Li Y.F."/>
            <person name="Zhong Z.M."/>
            <person name="Liu X."/>
            <person name="Yu X."/>
            <person name="Liu D.K."/>
            <person name="Tu X.D."/>
            <person name="Liu B."/>
            <person name="Hao Y."/>
            <person name="Liao X.Y."/>
            <person name="Jiang Y.T."/>
            <person name="Sun W.H."/>
            <person name="Chen J."/>
            <person name="Chen Y.Q."/>
            <person name="Ai Y."/>
            <person name="Zhai J.W."/>
            <person name="Wu S.S."/>
            <person name="Zhou Z."/>
            <person name="Hsiao Y.Y."/>
            <person name="Wu W.L."/>
            <person name="Chen Y.Y."/>
            <person name="Lin Y.F."/>
            <person name="Hsu J.L."/>
            <person name="Li C.Y."/>
            <person name="Wang Z.W."/>
            <person name="Zhao X."/>
            <person name="Zhong W.Y."/>
            <person name="Ma X.K."/>
            <person name="Ma L."/>
            <person name="Huang J."/>
            <person name="Chen G.Z."/>
            <person name="Huang M.Z."/>
            <person name="Huang L."/>
            <person name="Peng D.H."/>
            <person name="Luo Y.B."/>
            <person name="Zou S.Q."/>
            <person name="Chen S.P."/>
            <person name="Lan S."/>
            <person name="Tsai W.C."/>
            <person name="Van de Peer Y."/>
            <person name="Liu Z.J."/>
        </authorList>
    </citation>
    <scope>NUCLEOTIDE SEQUENCE [LARGE SCALE GENOMIC DNA]</scope>
    <source>
        <strain evidence="2">Lor287</strain>
    </source>
</reference>
<dbReference type="PANTHER" id="PTHR32091:SF17">
    <property type="entry name" value="EUKARYOTIC TRANSLATION INITIATION FACTOR 4B3"/>
    <property type="match status" value="1"/>
</dbReference>
<protein>
    <recommendedName>
        <fullName evidence="4">Eukaryotic translation initiation factor 4B3</fullName>
    </recommendedName>
</protein>
<dbReference type="AlphaFoldDB" id="A0AAP0BCL1"/>
<evidence type="ECO:0000313" key="3">
    <source>
        <dbReference type="Proteomes" id="UP001418222"/>
    </source>
</evidence>
<organism evidence="2 3">
    <name type="scientific">Platanthera zijinensis</name>
    <dbReference type="NCBI Taxonomy" id="2320716"/>
    <lineage>
        <taxon>Eukaryota</taxon>
        <taxon>Viridiplantae</taxon>
        <taxon>Streptophyta</taxon>
        <taxon>Embryophyta</taxon>
        <taxon>Tracheophyta</taxon>
        <taxon>Spermatophyta</taxon>
        <taxon>Magnoliopsida</taxon>
        <taxon>Liliopsida</taxon>
        <taxon>Asparagales</taxon>
        <taxon>Orchidaceae</taxon>
        <taxon>Orchidoideae</taxon>
        <taxon>Orchideae</taxon>
        <taxon>Orchidinae</taxon>
        <taxon>Platanthera</taxon>
    </lineage>
</organism>
<feature type="compositionally biased region" description="Basic and acidic residues" evidence="1">
    <location>
        <begin position="213"/>
        <end position="241"/>
    </location>
</feature>
<dbReference type="Proteomes" id="UP001418222">
    <property type="component" value="Unassembled WGS sequence"/>
</dbReference>
<dbReference type="GO" id="GO:0003729">
    <property type="term" value="F:mRNA binding"/>
    <property type="evidence" value="ECO:0007669"/>
    <property type="project" value="TreeGrafter"/>
</dbReference>
<evidence type="ECO:0008006" key="4">
    <source>
        <dbReference type="Google" id="ProtNLM"/>
    </source>
</evidence>
<feature type="compositionally biased region" description="Basic and acidic residues" evidence="1">
    <location>
        <begin position="364"/>
        <end position="373"/>
    </location>
</feature>
<feature type="compositionally biased region" description="Polar residues" evidence="1">
    <location>
        <begin position="88"/>
        <end position="98"/>
    </location>
</feature>
<feature type="region of interest" description="Disordered" evidence="1">
    <location>
        <begin position="364"/>
        <end position="393"/>
    </location>
</feature>
<comment type="caution">
    <text evidence="2">The sequence shown here is derived from an EMBL/GenBank/DDBJ whole genome shotgun (WGS) entry which is preliminary data.</text>
</comment>
<dbReference type="Pfam" id="PF06273">
    <property type="entry name" value="eIF-4B"/>
    <property type="match status" value="2"/>
</dbReference>
<sequence>MATATSAWAKPGAWALESEEHAIMEKEKLSTAFPLNPADSEPSADFPTLSAAVSKSSKKKKKPQAVSLAEFSVGKPVSHGAGARSRPEVSSTFSSKGLTSDELLILPTGPRERTAEELERSSRGFGYSSYTGGSRRMDGPVSRDSGDESRRNSLNKDSGPSRADEADDWASTKRSAWPSERRDRGGGVFDSQSRADEVDSWISKRNSAPSSDGGRRMDGGGFDGMREKRGGFEMFNKDRSAADGGDSETWAKKREEVNRTDSDTWARRRDDLPRSDSDNWGRKKEEVNGTGGGRPRLVLQPRSLPLSGGNADGNGEAHQGEKHVPVINSRSFNPFGLARPREEVLAEKGHDWKKLDETLESIKTKDGISDGKKGPAWGNGNSSDDRTEKSWRKEHTSAAPALILLLRTCSSQLGYFVARHLWGSSLPTLVHFSPQFG</sequence>
<proteinExistence type="predicted"/>
<feature type="compositionally biased region" description="Basic and acidic residues" evidence="1">
    <location>
        <begin position="110"/>
        <end position="122"/>
    </location>
</feature>
<feature type="compositionally biased region" description="Basic and acidic residues" evidence="1">
    <location>
        <begin position="249"/>
        <end position="287"/>
    </location>
</feature>
<dbReference type="InterPro" id="IPR010433">
    <property type="entry name" value="EIF-4B_pln"/>
</dbReference>
<evidence type="ECO:0000313" key="2">
    <source>
        <dbReference type="EMBL" id="KAK8935382.1"/>
    </source>
</evidence>
<dbReference type="EMBL" id="JBBWWQ010000011">
    <property type="protein sequence ID" value="KAK8935382.1"/>
    <property type="molecule type" value="Genomic_DNA"/>
</dbReference>
<name>A0AAP0BCL1_9ASPA</name>
<gene>
    <name evidence="2" type="ORF">KSP39_PZI013334</name>
</gene>
<dbReference type="GO" id="GO:0003743">
    <property type="term" value="F:translation initiation factor activity"/>
    <property type="evidence" value="ECO:0007669"/>
    <property type="project" value="InterPro"/>
</dbReference>
<feature type="region of interest" description="Disordered" evidence="1">
    <location>
        <begin position="33"/>
        <end position="321"/>
    </location>
</feature>
<dbReference type="PANTHER" id="PTHR32091">
    <property type="entry name" value="EUKARYOTIC TRANSLATION INITIATION FACTOR 4B"/>
    <property type="match status" value="1"/>
</dbReference>
<feature type="compositionally biased region" description="Basic and acidic residues" evidence="1">
    <location>
        <begin position="383"/>
        <end position="393"/>
    </location>
</feature>